<dbReference type="Proteomes" id="UP000828251">
    <property type="component" value="Unassembled WGS sequence"/>
</dbReference>
<protein>
    <submittedName>
        <fullName evidence="1">Uncharacterized protein</fullName>
    </submittedName>
</protein>
<keyword evidence="2" id="KW-1185">Reference proteome</keyword>
<dbReference type="EMBL" id="JAIQCV010000007">
    <property type="protein sequence ID" value="KAH1079962.1"/>
    <property type="molecule type" value="Genomic_DNA"/>
</dbReference>
<comment type="caution">
    <text evidence="1">The sequence shown here is derived from an EMBL/GenBank/DDBJ whole genome shotgun (WGS) entry which is preliminary data.</text>
</comment>
<organism evidence="1 2">
    <name type="scientific">Gossypium stocksii</name>
    <dbReference type="NCBI Taxonomy" id="47602"/>
    <lineage>
        <taxon>Eukaryota</taxon>
        <taxon>Viridiplantae</taxon>
        <taxon>Streptophyta</taxon>
        <taxon>Embryophyta</taxon>
        <taxon>Tracheophyta</taxon>
        <taxon>Spermatophyta</taxon>
        <taxon>Magnoliopsida</taxon>
        <taxon>eudicotyledons</taxon>
        <taxon>Gunneridae</taxon>
        <taxon>Pentapetalae</taxon>
        <taxon>rosids</taxon>
        <taxon>malvids</taxon>
        <taxon>Malvales</taxon>
        <taxon>Malvaceae</taxon>
        <taxon>Malvoideae</taxon>
        <taxon>Gossypium</taxon>
    </lineage>
</organism>
<reference evidence="1 2" key="1">
    <citation type="journal article" date="2021" name="Plant Biotechnol. J.">
        <title>Multi-omics assisted identification of the key and species-specific regulatory components of drought-tolerant mechanisms in Gossypium stocksii.</title>
        <authorList>
            <person name="Yu D."/>
            <person name="Ke L."/>
            <person name="Zhang D."/>
            <person name="Wu Y."/>
            <person name="Sun Y."/>
            <person name="Mei J."/>
            <person name="Sun J."/>
            <person name="Sun Y."/>
        </authorList>
    </citation>
    <scope>NUCLEOTIDE SEQUENCE [LARGE SCALE GENOMIC DNA]</scope>
    <source>
        <strain evidence="2">cv. E1</strain>
        <tissue evidence="1">Leaf</tissue>
    </source>
</reference>
<evidence type="ECO:0000313" key="1">
    <source>
        <dbReference type="EMBL" id="KAH1079962.1"/>
    </source>
</evidence>
<accession>A0A9D3VCN7</accession>
<dbReference type="AlphaFoldDB" id="A0A9D3VCN7"/>
<proteinExistence type="predicted"/>
<sequence length="122" mass="14297">MPVLRNWYGLETRTSQICELCSEKTYGLMGSGSLLYPKNEAALHNASIFFQMEVYVRLGFHVSWHREMKLFHRCSGIGFIAFILYCQLHKVQKYSCLTFIQNKQPKQNWKIPRSGCHGKFML</sequence>
<evidence type="ECO:0000313" key="2">
    <source>
        <dbReference type="Proteomes" id="UP000828251"/>
    </source>
</evidence>
<gene>
    <name evidence="1" type="ORF">J1N35_019723</name>
</gene>
<name>A0A9D3VCN7_9ROSI</name>